<reference evidence="3" key="1">
    <citation type="submission" date="2017-08" db="EMBL/GenBank/DDBJ databases">
        <title>Mesorhizobium wenxinae sp. nov., a novel rhizobial species isolated from root nodules of chickpea (Cicer arietinum L.).</title>
        <authorList>
            <person name="Zhang J."/>
        </authorList>
    </citation>
    <scope>NUCLEOTIDE SEQUENCE [LARGE SCALE GENOMIC DNA]</scope>
    <source>
        <strain evidence="3">USDA 3392</strain>
    </source>
</reference>
<keyword evidence="1" id="KW-0472">Membrane</keyword>
<gene>
    <name evidence="2" type="ORF">CIT25_16095</name>
</gene>
<evidence type="ECO:0000256" key="1">
    <source>
        <dbReference type="SAM" id="Phobius"/>
    </source>
</evidence>
<dbReference type="EMBL" id="NPKI01000017">
    <property type="protein sequence ID" value="PAQ01556.1"/>
    <property type="molecule type" value="Genomic_DNA"/>
</dbReference>
<keyword evidence="1" id="KW-1133">Transmembrane helix</keyword>
<accession>A0AB36R9H6</accession>
<feature type="transmembrane region" description="Helical" evidence="1">
    <location>
        <begin position="26"/>
        <end position="47"/>
    </location>
</feature>
<keyword evidence="1" id="KW-0812">Transmembrane</keyword>
<dbReference type="AlphaFoldDB" id="A0AB36R9H6"/>
<evidence type="ECO:0000313" key="3">
    <source>
        <dbReference type="Proteomes" id="UP000216215"/>
    </source>
</evidence>
<sequence>MGVGKAYRADNRYNRRRRDGGRRRTWFYRAKIAAGIAVIGGLLVLQFGPALMDCNARYNSVSRFYSVPGQTLLVNLVKGRRWFCD</sequence>
<protein>
    <submittedName>
        <fullName evidence="2">Uncharacterized protein</fullName>
    </submittedName>
</protein>
<dbReference type="Proteomes" id="UP000216215">
    <property type="component" value="Unassembled WGS sequence"/>
</dbReference>
<comment type="caution">
    <text evidence="2">The sequence shown here is derived from an EMBL/GenBank/DDBJ whole genome shotgun (WGS) entry which is preliminary data.</text>
</comment>
<keyword evidence="3" id="KW-1185">Reference proteome</keyword>
<evidence type="ECO:0000313" key="2">
    <source>
        <dbReference type="EMBL" id="PAQ01556.1"/>
    </source>
</evidence>
<proteinExistence type="predicted"/>
<organism evidence="2 3">
    <name type="scientific">Mesorhizobium mediterraneum</name>
    <dbReference type="NCBI Taxonomy" id="43617"/>
    <lineage>
        <taxon>Bacteria</taxon>
        <taxon>Pseudomonadati</taxon>
        <taxon>Pseudomonadota</taxon>
        <taxon>Alphaproteobacteria</taxon>
        <taxon>Hyphomicrobiales</taxon>
        <taxon>Phyllobacteriaceae</taxon>
        <taxon>Mesorhizobium</taxon>
    </lineage>
</organism>
<name>A0AB36R9H6_9HYPH</name>